<keyword evidence="1" id="KW-0472">Membrane</keyword>
<comment type="caution">
    <text evidence="2">The sequence shown here is derived from an EMBL/GenBank/DDBJ whole genome shotgun (WGS) entry which is preliminary data.</text>
</comment>
<keyword evidence="1" id="KW-0812">Transmembrane</keyword>
<sequence>MEAMVMAAQAGQAGQQAAGTSWFIYLMFAVAGILVGGTWSAYQNGARKLTVLCGILAALAGAVLWLIGGMR</sequence>
<evidence type="ECO:0000313" key="2">
    <source>
        <dbReference type="EMBL" id="MEJ4099440.1"/>
    </source>
</evidence>
<evidence type="ECO:0000313" key="3">
    <source>
        <dbReference type="Proteomes" id="UP001359781"/>
    </source>
</evidence>
<gene>
    <name evidence="2" type="ORF">V5S96_03565</name>
</gene>
<dbReference type="EMBL" id="JBAHVJ010000003">
    <property type="protein sequence ID" value="MEJ4099440.1"/>
    <property type="molecule type" value="Genomic_DNA"/>
</dbReference>
<protein>
    <submittedName>
        <fullName evidence="2">Uncharacterized protein</fullName>
    </submittedName>
</protein>
<organism evidence="2 3">
    <name type="scientific">Corynebacterium mastitidis</name>
    <dbReference type="NCBI Taxonomy" id="161890"/>
    <lineage>
        <taxon>Bacteria</taxon>
        <taxon>Bacillati</taxon>
        <taxon>Actinomycetota</taxon>
        <taxon>Actinomycetes</taxon>
        <taxon>Mycobacteriales</taxon>
        <taxon>Corynebacteriaceae</taxon>
        <taxon>Corynebacterium</taxon>
    </lineage>
</organism>
<dbReference type="RefSeq" id="WP_337889303.1">
    <property type="nucleotide sequence ID" value="NZ_JBAHVI010000001.1"/>
</dbReference>
<name>A0ABU8NYJ5_9CORY</name>
<feature type="transmembrane region" description="Helical" evidence="1">
    <location>
        <begin position="22"/>
        <end position="42"/>
    </location>
</feature>
<proteinExistence type="predicted"/>
<evidence type="ECO:0000256" key="1">
    <source>
        <dbReference type="SAM" id="Phobius"/>
    </source>
</evidence>
<reference evidence="2 3" key="1">
    <citation type="submission" date="2024-02" db="EMBL/GenBank/DDBJ databases">
        <title>Whole genome sequencing and characterization of Corynebacterium isolated from the ocular surface of dry eye disease sufferers.</title>
        <authorList>
            <person name="Naqvi M."/>
        </authorList>
    </citation>
    <scope>NUCLEOTIDE SEQUENCE [LARGE SCALE GENOMIC DNA]</scope>
    <source>
        <strain evidence="2 3">PCRF</strain>
    </source>
</reference>
<dbReference type="Proteomes" id="UP001359781">
    <property type="component" value="Unassembled WGS sequence"/>
</dbReference>
<keyword evidence="1" id="KW-1133">Transmembrane helix</keyword>
<keyword evidence="3" id="KW-1185">Reference proteome</keyword>
<feature type="transmembrane region" description="Helical" evidence="1">
    <location>
        <begin position="49"/>
        <end position="68"/>
    </location>
</feature>
<accession>A0ABU8NYJ5</accession>